<name>A0AAC9Z3R3_9FLAO</name>
<reference evidence="3" key="1">
    <citation type="submission" date="2017-06" db="EMBL/GenBank/DDBJ databases">
        <title>Capnocytophaga spp. assemblies.</title>
        <authorList>
            <person name="Gulvik C.A."/>
        </authorList>
    </citation>
    <scope>NUCLEOTIDE SEQUENCE [LARGE SCALE GENOMIC DNA]</scope>
    <source>
        <strain evidence="3">H3936</strain>
    </source>
</reference>
<evidence type="ECO:0000313" key="2">
    <source>
        <dbReference type="EMBL" id="ATA94439.1"/>
    </source>
</evidence>
<evidence type="ECO:0000259" key="1">
    <source>
        <dbReference type="Pfam" id="PF19081"/>
    </source>
</evidence>
<dbReference type="Proteomes" id="UP000243753">
    <property type="component" value="Chromosome"/>
</dbReference>
<dbReference type="EMBL" id="CP022389">
    <property type="protein sequence ID" value="ATA94439.1"/>
    <property type="molecule type" value="Genomic_DNA"/>
</dbReference>
<evidence type="ECO:0000313" key="3">
    <source>
        <dbReference type="Proteomes" id="UP000243753"/>
    </source>
</evidence>
<dbReference type="RefSeq" id="WP_095919808.1">
    <property type="nucleotide sequence ID" value="NZ_CP022389.1"/>
</dbReference>
<protein>
    <recommendedName>
        <fullName evidence="1">Ig-like domain-containing protein</fullName>
    </recommendedName>
</protein>
<gene>
    <name evidence="2" type="ORF">CGC54_08890</name>
</gene>
<dbReference type="InterPro" id="IPR044023">
    <property type="entry name" value="Ig_7"/>
</dbReference>
<dbReference type="Pfam" id="PF17963">
    <property type="entry name" value="Big_9"/>
    <property type="match status" value="1"/>
</dbReference>
<feature type="domain" description="Ig-like" evidence="1">
    <location>
        <begin position="1515"/>
        <end position="1586"/>
    </location>
</feature>
<accession>A0AAC9Z3R3</accession>
<dbReference type="Pfam" id="PF13585">
    <property type="entry name" value="CHU_C"/>
    <property type="match status" value="1"/>
</dbReference>
<dbReference type="Gene3D" id="2.60.40.3440">
    <property type="match status" value="1"/>
</dbReference>
<proteinExistence type="predicted"/>
<organism evidence="2 3">
    <name type="scientific">Capnocytophaga canimorsus</name>
    <dbReference type="NCBI Taxonomy" id="28188"/>
    <lineage>
        <taxon>Bacteria</taxon>
        <taxon>Pseudomonadati</taxon>
        <taxon>Bacteroidota</taxon>
        <taxon>Flavobacteriia</taxon>
        <taxon>Flavobacteriales</taxon>
        <taxon>Flavobacteriaceae</taxon>
        <taxon>Capnocytophaga</taxon>
    </lineage>
</organism>
<dbReference type="Pfam" id="PF19081">
    <property type="entry name" value="Ig_7"/>
    <property type="match status" value="1"/>
</dbReference>
<sequence>MRKLLMKNYDVVTRCSVRILMVVAMFFTTTIGFSQSPPTSYAVLVGETDPPQPSVCGDAGEYVVELILGNTASNDATLEITLPNDFEYEDGSIQANVGSATFQSRSGNKVILKLNVPATSTTSPKMSIRFRARTLCGAIATTVQGATKPKILYRLIGVGTEQIKSSKDINVLYAALQTSITPSAVNLPSGEQVERTIDLRNGGNGTIKSFRIKTTLGAGLQIVSSDTSPATGWTVSDDGAGTYEFSGGVLAPGQTVSIKQTVRLQGCTDFSSSYTATYGCDALASCDYPEINAATKIPAISLDNTKKPILEIIHVGADGNALTVAKNGGLCLDTDIYHYIKIENKGQGVAKDLIFTIETSTGDRFGSTHFIENSYQMADDPAFTQNVQTPVLTAPMAGDDYKWKAESGDRFGTTGKHWLYEMRLRDIPAGGALYVRVKSRNNSATAGCTTTPANLAYGYIVSKVRYSNANQCVTSAPVTTNQTSINVGQEIDFRGFNEASVSVEGGKVYNGSFNVNRVLATWNGLKKDDYFDIVLELSPSFTNIQQSSLKLFTNTGVLVNPSQPPIVNGNEVRFRFKYQNDIKPYDNKVWSGADFSINGLKIKFDATYNCGAKPGGDDAWYKLSMELKRTESCGTSFTMPTRCIKVDLTPYGCSSGCADGFVREIPTIERTVYGFEPTDPDNQGVPKYDGSGNLIPINPNTYTKTLQKSFFHTGDRIRFKQSGKVNKTTADQWTQGQFSFPMPENLHTAASPLSIIDPQSVILTLERGGATYTATALELIQTGNKTVTVNFDIPTLQAKGFPSSVTDFQNGDILTMSMDMTPNKFGHTSQGQKLFYPNFKLIHNGTDVVCGPPGIANSYYGITRFGLHVVPNQDQYPTYRQILECERGSQSYFYFDTFMNEILATNAMFPNEHRTFLRPKKIWFNVPKGLILTGVKLRLDGQGSANFSDTHIDIDADNGDGNDAEVTDNTNYGFDLEKALRTLINNKVGHGDKPLHIDEGYRIFIVPEVKLNCYSGEAEVLSMEMELEGTGHSVNHSGFTHFNQTNIRTIRREIKYLADNDKITTSVAQPNYVGNTNEVRWVVQIGNGSTFHKFTNLWIASTDMEITSVQEVTDATGNTLIGITPTKEPSGIFKLDKLEPTKTRYFLVTANVPECGTGNKNILFGQGCEGYPNAIDADSPCVKKLPVKYTKTEAAFQVKIISQPPADTRPKLCDEIEYDIEVNNSGAGLAKDITLNIPLGTDQGLFFVPGSAHISQKYTTGTQNTTGSWANANVTSANDIITISLGDNTLSSGEKIRVRFKVQTTNDCKFASHQKLQFIPKGKNFCGSEIININSATSDNLIIEGDTSNRPVVVINQSTAVVTFNEVGATGKPSAKYTLKFSNEGSASNADPINANAKLAIKLPTGWTFNSPQEIVTKSAGKLEYEGLQDDFYVYKLLTPVIKGQFLELNDVSMEFTGIFPCNIAQEIHTELYYVIDAGVFGSSCSPTPSCNLKTIIVERKMPLEISLPKAILKAGANTEFCGAKTVADLSNLIEQNANLAWYTTDTGGTALASTHQITSTTYYVALKDALTGCESAERLAVSVTIKEQSERGHITKTEDAFCNVNSVTVAQLKSHINNQGEDGEIKIYEIDPVTQAPTTLKTDADQLTAGQMYAYTRTQAGKCESVYNHITLTIGKSATPAALTETLCGAISVDNLKAKFVVPVGATIKVYLGTSEVTSGDLMAGFYQVSVVENGKCESDKQNVIIYTLADAPTFTIVDKDCTTLGSVTISNYNGINTYAFSDTALTMDDTTGKITGFVYGQAYTVTVTAAGGCQAQATFTVNDTCVIDAVDDTFAPVSGTVGGEAGNVLSDNGNGKDKLGSEDATTSNVQISVVTPAGTGNVPQLEPTTGKVTVPAGTPAGTYTIVYKICDSNNLVNCDTATATVIVSTIEANNDDMSGSPVNGAVGNPNVVNVLTNDIFDGVPNIPISKVKLTVISQATPIGSTTNVPTLDSATGDVSVPTGTPAGTYTITYEICISGTTICDTAKVTVVVTAQDIVAQDDTFAPIAGVTGGTAGNVLSDNGKGADMLGVNPATVTDVTISEVTPATPINGGNVPSLNIATGEVTVPANTPAGTYSIVYQICEKLNPSNCDTATATVVVTAQDIVAQDDTFAPIAGVTGGTAGNVLSDNGKGADMLGVNPAIVTNVTISEVTPATPINGGNVPSLNIATGEVTVPANTPAGTYSIVYQICEKLNSSNCDTATATVVVTAQNIVAQDDTFTSIAGVTGGTAGNVLSDNGKGADMLGVNPATVTDVTISEVTPATPINGGNVPSLNIATGEVTVPANTPAGTYSIVYQICEKLNSSNCDTATATVVVSPADLEAVPDDFTATPIGGTDGGKTSSVLTNDKLNGTPLNPSDVTLTWGTIPSGFTPNADGTITVVPNTPAGTYTLTYTICEVLNPSNCKTTTVTVLVTASPIVANDDDYTMYPIYTTVGGTVSASVLVNDTIEGVEATLATVTISNPITPNTNINIDPASGMVVVLPNTPVGTYTLTYTICEKGNPTNCSNQANVTVVVLDVPKASDDSATTEINTPVVVNILENDQNIPAIGKVSVVSSPSQGSVQVNDGGTPNDPSDDTVTYTPNLGFVGVDSFVYELCDAAGNCASATVTIEVVAGGDITPYNAISINDDGSNDVFYIKGIEGYPNNTVRIYNRWGVKVFEAHGYNNTTKAFRGISNGRVTVDVDKKLPQGTYYYVIEYVDKNNQTKRKGSWLYIKR</sequence>